<evidence type="ECO:0000256" key="1">
    <source>
        <dbReference type="SAM" id="MobiDB-lite"/>
    </source>
</evidence>
<dbReference type="AlphaFoldDB" id="A0A973VY12"/>
<dbReference type="Gene3D" id="3.30.420.10">
    <property type="entry name" value="Ribonuclease H-like superfamily/Ribonuclease H"/>
    <property type="match status" value="1"/>
</dbReference>
<evidence type="ECO:0000259" key="2">
    <source>
        <dbReference type="Pfam" id="PF13358"/>
    </source>
</evidence>
<reference evidence="3" key="1">
    <citation type="submission" date="2020-06" db="EMBL/GenBank/DDBJ databases">
        <title>Whole Genome Sequence of Bradyrhizobium sp. Strain 1S1.</title>
        <authorList>
            <person name="Bromfield E.S.P."/>
            <person name="Cloutier S."/>
        </authorList>
    </citation>
    <scope>NUCLEOTIDE SEQUENCE [LARGE SCALE GENOMIC DNA]</scope>
    <source>
        <strain evidence="3">1S1</strain>
    </source>
</reference>
<dbReference type="InterPro" id="IPR038717">
    <property type="entry name" value="Tc1-like_DDE_dom"/>
</dbReference>
<gene>
    <name evidence="3" type="ORF">HAP48_012095</name>
</gene>
<sequence length="234" mass="26048">MTIDRARFDDECSMFTPMARNQIANAKIANKATAAIASGGDIRFMARASARAERQIDPDKFTCLTDGCRLPKRVGHADAQMSAHPGGPRHEIKKGFVPLLHLAAISRRRLRRRDIVFKDNLRTHKIDGVRQAIEAVGAKVRYLPAYSPDLNPIEMAFSKLKTALRKRAARTVTTLMKLIGKLIRAGSSGAASMLRRCRRSGPHRADRRRRASSPPPYPCREKSGAARSASRHRM</sequence>
<accession>A0A973VY12</accession>
<name>A0A973VY12_9BRAD</name>
<feature type="region of interest" description="Disordered" evidence="1">
    <location>
        <begin position="193"/>
        <end position="234"/>
    </location>
</feature>
<feature type="domain" description="Tc1-like transposase DDE" evidence="2">
    <location>
        <begin position="101"/>
        <end position="175"/>
    </location>
</feature>
<proteinExistence type="predicted"/>
<dbReference type="Pfam" id="PF13358">
    <property type="entry name" value="DDE_3"/>
    <property type="match status" value="1"/>
</dbReference>
<feature type="compositionally biased region" description="Basic residues" evidence="1">
    <location>
        <begin position="195"/>
        <end position="211"/>
    </location>
</feature>
<dbReference type="InterPro" id="IPR036397">
    <property type="entry name" value="RNaseH_sf"/>
</dbReference>
<dbReference type="GO" id="GO:0003676">
    <property type="term" value="F:nucleic acid binding"/>
    <property type="evidence" value="ECO:0007669"/>
    <property type="project" value="InterPro"/>
</dbReference>
<organism evidence="3">
    <name type="scientific">Bradyrhizobium septentrionale</name>
    <dbReference type="NCBI Taxonomy" id="1404411"/>
    <lineage>
        <taxon>Bacteria</taxon>
        <taxon>Pseudomonadati</taxon>
        <taxon>Pseudomonadota</taxon>
        <taxon>Alphaproteobacteria</taxon>
        <taxon>Hyphomicrobiales</taxon>
        <taxon>Nitrobacteraceae</taxon>
        <taxon>Bradyrhizobium</taxon>
    </lineage>
</organism>
<evidence type="ECO:0000313" key="3">
    <source>
        <dbReference type="EMBL" id="NVI43674.1"/>
    </source>
</evidence>
<protein>
    <submittedName>
        <fullName evidence="3">Transposase</fullName>
    </submittedName>
</protein>
<comment type="caution">
    <text evidence="3">The sequence shown here is derived from an EMBL/GenBank/DDBJ whole genome shotgun (WGS) entry which is preliminary data.</text>
</comment>
<dbReference type="EMBL" id="JAAOLE020000001">
    <property type="protein sequence ID" value="NVI43674.1"/>
    <property type="molecule type" value="Genomic_DNA"/>
</dbReference>